<dbReference type="InterPro" id="IPR029063">
    <property type="entry name" value="SAM-dependent_MTases_sf"/>
</dbReference>
<feature type="region of interest" description="Disordered" evidence="13">
    <location>
        <begin position="496"/>
        <end position="563"/>
    </location>
</feature>
<reference evidence="14" key="1">
    <citation type="submission" date="2013-11" db="EMBL/GenBank/DDBJ databases">
        <title>Genome sequence of the fusiform rust pathogen reveals effectors for host alternation and coevolution with pine.</title>
        <authorList>
            <consortium name="DOE Joint Genome Institute"/>
            <person name="Smith K."/>
            <person name="Pendleton A."/>
            <person name="Kubisiak T."/>
            <person name="Anderson C."/>
            <person name="Salamov A."/>
            <person name="Aerts A."/>
            <person name="Riley R."/>
            <person name="Clum A."/>
            <person name="Lindquist E."/>
            <person name="Ence D."/>
            <person name="Campbell M."/>
            <person name="Kronenberg Z."/>
            <person name="Feau N."/>
            <person name="Dhillon B."/>
            <person name="Hamelin R."/>
            <person name="Burleigh J."/>
            <person name="Smith J."/>
            <person name="Yandell M."/>
            <person name="Nelson C."/>
            <person name="Grigoriev I."/>
            <person name="Davis J."/>
        </authorList>
    </citation>
    <scope>NUCLEOTIDE SEQUENCE</scope>
    <source>
        <strain evidence="14">G11</strain>
    </source>
</reference>
<dbReference type="PANTHER" id="PTHR21404">
    <property type="entry name" value="HEN1"/>
    <property type="match status" value="1"/>
</dbReference>
<evidence type="ECO:0000256" key="11">
    <source>
        <dbReference type="ARBA" id="ARBA00035025"/>
    </source>
</evidence>
<evidence type="ECO:0000256" key="10">
    <source>
        <dbReference type="ARBA" id="ARBA00023158"/>
    </source>
</evidence>
<keyword evidence="15" id="KW-1185">Reference proteome</keyword>
<evidence type="ECO:0000256" key="8">
    <source>
        <dbReference type="ARBA" id="ARBA00022842"/>
    </source>
</evidence>
<comment type="cofactor">
    <cofactor evidence="1">
        <name>Mg(2+)</name>
        <dbReference type="ChEBI" id="CHEBI:18420"/>
    </cofactor>
</comment>
<dbReference type="GO" id="GO:0030422">
    <property type="term" value="P:siRNA processing"/>
    <property type="evidence" value="ECO:0007669"/>
    <property type="project" value="TreeGrafter"/>
</dbReference>
<feature type="compositionally biased region" description="Polar residues" evidence="13">
    <location>
        <begin position="554"/>
        <end position="563"/>
    </location>
</feature>
<evidence type="ECO:0000256" key="2">
    <source>
        <dbReference type="ARBA" id="ARBA00009026"/>
    </source>
</evidence>
<keyword evidence="4" id="KW-0489">Methyltransferase</keyword>
<keyword evidence="6" id="KW-0949">S-adenosyl-L-methionine</keyword>
<dbReference type="Proteomes" id="UP000886653">
    <property type="component" value="Unassembled WGS sequence"/>
</dbReference>
<dbReference type="AlphaFoldDB" id="A0A9P6NTQ8"/>
<evidence type="ECO:0000313" key="15">
    <source>
        <dbReference type="Proteomes" id="UP000886653"/>
    </source>
</evidence>
<dbReference type="GO" id="GO:0005634">
    <property type="term" value="C:nucleus"/>
    <property type="evidence" value="ECO:0007669"/>
    <property type="project" value="TreeGrafter"/>
</dbReference>
<evidence type="ECO:0000256" key="12">
    <source>
        <dbReference type="ARBA" id="ARBA00048418"/>
    </source>
</evidence>
<keyword evidence="9" id="KW-0694">RNA-binding</keyword>
<evidence type="ECO:0000256" key="13">
    <source>
        <dbReference type="SAM" id="MobiDB-lite"/>
    </source>
</evidence>
<feature type="compositionally biased region" description="Acidic residues" evidence="13">
    <location>
        <begin position="544"/>
        <end position="553"/>
    </location>
</feature>
<comment type="caution">
    <text evidence="14">The sequence shown here is derived from an EMBL/GenBank/DDBJ whole genome shotgun (WGS) entry which is preliminary data.</text>
</comment>
<dbReference type="OrthoDB" id="2154311at2759"/>
<dbReference type="Gene3D" id="3.40.50.150">
    <property type="entry name" value="Vaccinia Virus protein VP39"/>
    <property type="match status" value="1"/>
</dbReference>
<dbReference type="GO" id="GO:0003723">
    <property type="term" value="F:RNA binding"/>
    <property type="evidence" value="ECO:0007669"/>
    <property type="project" value="UniProtKB-KW"/>
</dbReference>
<evidence type="ECO:0000256" key="3">
    <source>
        <dbReference type="ARBA" id="ARBA00021330"/>
    </source>
</evidence>
<keyword evidence="10" id="KW-0943">RNA-mediated gene silencing</keyword>
<feature type="compositionally biased region" description="Basic and acidic residues" evidence="13">
    <location>
        <begin position="511"/>
        <end position="523"/>
    </location>
</feature>
<evidence type="ECO:0000256" key="7">
    <source>
        <dbReference type="ARBA" id="ARBA00022723"/>
    </source>
</evidence>
<dbReference type="GO" id="GO:0046872">
    <property type="term" value="F:metal ion binding"/>
    <property type="evidence" value="ECO:0007669"/>
    <property type="project" value="UniProtKB-KW"/>
</dbReference>
<comment type="catalytic activity">
    <reaction evidence="12">
        <text>small RNA 3'-end nucleotide + S-adenosyl-L-methionine = small RNA 3'-end 2'-O-methylnucleotide + S-adenosyl-L-homocysteine + H(+)</text>
        <dbReference type="Rhea" id="RHEA:37887"/>
        <dbReference type="Rhea" id="RHEA-COMP:10415"/>
        <dbReference type="Rhea" id="RHEA-COMP:10416"/>
        <dbReference type="ChEBI" id="CHEBI:15378"/>
        <dbReference type="ChEBI" id="CHEBI:57856"/>
        <dbReference type="ChEBI" id="CHEBI:59789"/>
        <dbReference type="ChEBI" id="CHEBI:74896"/>
        <dbReference type="ChEBI" id="CHEBI:74898"/>
        <dbReference type="EC" id="2.1.1.386"/>
    </reaction>
</comment>
<dbReference type="EC" id="2.1.1.386" evidence="11"/>
<evidence type="ECO:0000256" key="5">
    <source>
        <dbReference type="ARBA" id="ARBA00022679"/>
    </source>
</evidence>
<dbReference type="PANTHER" id="PTHR21404:SF3">
    <property type="entry name" value="SMALL RNA 2'-O-METHYLTRANSFERASE"/>
    <property type="match status" value="1"/>
</dbReference>
<evidence type="ECO:0000256" key="1">
    <source>
        <dbReference type="ARBA" id="ARBA00001946"/>
    </source>
</evidence>
<evidence type="ECO:0000256" key="6">
    <source>
        <dbReference type="ARBA" id="ARBA00022691"/>
    </source>
</evidence>
<dbReference type="EMBL" id="MU167229">
    <property type="protein sequence ID" value="KAG0149315.1"/>
    <property type="molecule type" value="Genomic_DNA"/>
</dbReference>
<accession>A0A9P6NTQ8</accession>
<evidence type="ECO:0000313" key="14">
    <source>
        <dbReference type="EMBL" id="KAG0149315.1"/>
    </source>
</evidence>
<dbReference type="GO" id="GO:0001510">
    <property type="term" value="P:RNA methylation"/>
    <property type="evidence" value="ECO:0007669"/>
    <property type="project" value="InterPro"/>
</dbReference>
<dbReference type="InterPro" id="IPR026610">
    <property type="entry name" value="Hen1"/>
</dbReference>
<comment type="similarity">
    <text evidence="2">Belongs to the methyltransferase superfamily. HEN1 family.</text>
</comment>
<feature type="region of interest" description="Disordered" evidence="13">
    <location>
        <begin position="1"/>
        <end position="27"/>
    </location>
</feature>
<evidence type="ECO:0000256" key="9">
    <source>
        <dbReference type="ARBA" id="ARBA00022884"/>
    </source>
</evidence>
<dbReference type="GO" id="GO:0005737">
    <property type="term" value="C:cytoplasm"/>
    <property type="evidence" value="ECO:0007669"/>
    <property type="project" value="TreeGrafter"/>
</dbReference>
<dbReference type="GO" id="GO:0090486">
    <property type="term" value="F:small RNA 2'-O-methyltransferase activity"/>
    <property type="evidence" value="ECO:0007669"/>
    <property type="project" value="UniProtKB-EC"/>
</dbReference>
<keyword evidence="5" id="KW-0808">Transferase</keyword>
<name>A0A9P6NTQ8_9BASI</name>
<gene>
    <name evidence="14" type="ORF">CROQUDRAFT_653891</name>
</gene>
<keyword evidence="7" id="KW-0479">Metal-binding</keyword>
<organism evidence="14 15">
    <name type="scientific">Cronartium quercuum f. sp. fusiforme G11</name>
    <dbReference type="NCBI Taxonomy" id="708437"/>
    <lineage>
        <taxon>Eukaryota</taxon>
        <taxon>Fungi</taxon>
        <taxon>Dikarya</taxon>
        <taxon>Basidiomycota</taxon>
        <taxon>Pucciniomycotina</taxon>
        <taxon>Pucciniomycetes</taxon>
        <taxon>Pucciniales</taxon>
        <taxon>Coleosporiaceae</taxon>
        <taxon>Cronartium</taxon>
    </lineage>
</organism>
<proteinExistence type="inferred from homology"/>
<sequence length="563" mass="63883">MGRVRKNSDDGSDRSAPSSEGPDGPYFFPPLALQRRTFCVEVLKKEGIKSLVDLGCGEGSLLGLLTQPASHLDDFPPIIPPPPIPLSTSPNVPEVSRMSPVKERSASVQTFASESETVKSDETSEIVNEAELYHILRRVPAPALYETQLHLRKIYGLDLLEDRLKLAAQSTAPPSPIAGSGLFGLATRWEPLTVELWLGSLIHFNQNFQDAECIVMSEVIEHLSPKVLDKCIPIVFGAYNPRVIVITTPNHDFNRYFDPTSPQSANHRFLDPTGRTSRVFRDDDHKFEWTEEEFKQWSDQTSQQYDFDVEITGCGSYTNYFGRYSMDSSPHTSSEPKQVQAQSKILPPPPNPDRFFATQCAIFRKRYPNESERQARSFQRSALTFHPPSAFDQPRVFQTHVHPISPYADRPVRSSMILDEVRDVFRNSSRTSLDLRELWFGYRPIAEMSGGRVIFLVNVLVKAKREWSLKINESRRGLDAVVVEWILPVFSTLNSEDKSSDHEYSSSISSDNERSSQRWRNGEVIDEVDPSELVNKISKMRGWDDDDDDDDIQSEAQKNLSRQ</sequence>
<protein>
    <recommendedName>
        <fullName evidence="3">Small RNA 2'-O-methyltransferase</fullName>
        <ecNumber evidence="11">2.1.1.386</ecNumber>
    </recommendedName>
</protein>
<keyword evidence="8" id="KW-0460">Magnesium</keyword>
<feature type="compositionally biased region" description="Basic and acidic residues" evidence="13">
    <location>
        <begin position="1"/>
        <end position="13"/>
    </location>
</feature>
<evidence type="ECO:0000256" key="4">
    <source>
        <dbReference type="ARBA" id="ARBA00022603"/>
    </source>
</evidence>